<proteinExistence type="predicted"/>
<dbReference type="RefSeq" id="WP_252465674.1">
    <property type="nucleotide sequence ID" value="NZ_JALBWM010000022.1"/>
</dbReference>
<accession>A0A9X2EL14</accession>
<evidence type="ECO:0000313" key="3">
    <source>
        <dbReference type="Proteomes" id="UP001139028"/>
    </source>
</evidence>
<dbReference type="AlphaFoldDB" id="A0A9X2EL14"/>
<feature type="region of interest" description="Disordered" evidence="1">
    <location>
        <begin position="27"/>
        <end position="46"/>
    </location>
</feature>
<feature type="compositionally biased region" description="Basic and acidic residues" evidence="1">
    <location>
        <begin position="28"/>
        <end position="41"/>
    </location>
</feature>
<protein>
    <submittedName>
        <fullName evidence="2">Uncharacterized protein</fullName>
    </submittedName>
</protein>
<organism evidence="2 3">
    <name type="scientific">Microbulbifer okhotskensis</name>
    <dbReference type="NCBI Taxonomy" id="2926617"/>
    <lineage>
        <taxon>Bacteria</taxon>
        <taxon>Pseudomonadati</taxon>
        <taxon>Pseudomonadota</taxon>
        <taxon>Gammaproteobacteria</taxon>
        <taxon>Cellvibrionales</taxon>
        <taxon>Microbulbiferaceae</taxon>
        <taxon>Microbulbifer</taxon>
    </lineage>
</organism>
<sequence length="57" mass="6357">MTKISSKNHIKGTAVAPEFNVSKVRAMSNKEAEERAKKDPDAPIVDPAKVRRVKRIL</sequence>
<reference evidence="2" key="1">
    <citation type="journal article" date="2022" name="Arch. Microbiol.">
        <title>Microbulbifer okhotskensis sp. nov., isolated from a deep bottom sediment of the Okhotsk Sea.</title>
        <authorList>
            <person name="Romanenko L."/>
            <person name="Kurilenko V."/>
            <person name="Otstavnykh N."/>
            <person name="Velansky P."/>
            <person name="Isaeva M."/>
            <person name="Mikhailov V."/>
        </authorList>
    </citation>
    <scope>NUCLEOTIDE SEQUENCE</scope>
    <source>
        <strain evidence="2">OS29</strain>
    </source>
</reference>
<comment type="caution">
    <text evidence="2">The sequence shown here is derived from an EMBL/GenBank/DDBJ whole genome shotgun (WGS) entry which is preliminary data.</text>
</comment>
<evidence type="ECO:0000256" key="1">
    <source>
        <dbReference type="SAM" id="MobiDB-lite"/>
    </source>
</evidence>
<dbReference type="Proteomes" id="UP001139028">
    <property type="component" value="Unassembled WGS sequence"/>
</dbReference>
<keyword evidence="3" id="KW-1185">Reference proteome</keyword>
<evidence type="ECO:0000313" key="2">
    <source>
        <dbReference type="EMBL" id="MCO1334162.1"/>
    </source>
</evidence>
<dbReference type="EMBL" id="JALBWM010000022">
    <property type="protein sequence ID" value="MCO1334162.1"/>
    <property type="molecule type" value="Genomic_DNA"/>
</dbReference>
<gene>
    <name evidence="2" type="ORF">MO867_07370</name>
</gene>
<name>A0A9X2EL14_9GAMM</name>